<keyword evidence="4" id="KW-1185">Reference proteome</keyword>
<evidence type="ECO:0000256" key="1">
    <source>
        <dbReference type="SAM" id="MobiDB-lite"/>
    </source>
</evidence>
<feature type="domain" description="DUF397" evidence="2">
    <location>
        <begin position="20"/>
        <end position="57"/>
    </location>
</feature>
<dbReference type="Proteomes" id="UP001501442">
    <property type="component" value="Unassembled WGS sequence"/>
</dbReference>
<feature type="region of interest" description="Disordered" evidence="1">
    <location>
        <begin position="66"/>
        <end position="102"/>
    </location>
</feature>
<dbReference type="InterPro" id="IPR007278">
    <property type="entry name" value="DUF397"/>
</dbReference>
<dbReference type="EMBL" id="BAABHK010000001">
    <property type="protein sequence ID" value="GAA4620351.1"/>
    <property type="molecule type" value="Genomic_DNA"/>
</dbReference>
<proteinExistence type="predicted"/>
<organism evidence="3 4">
    <name type="scientific">Actinoallomurus vinaceus</name>
    <dbReference type="NCBI Taxonomy" id="1080074"/>
    <lineage>
        <taxon>Bacteria</taxon>
        <taxon>Bacillati</taxon>
        <taxon>Actinomycetota</taxon>
        <taxon>Actinomycetes</taxon>
        <taxon>Streptosporangiales</taxon>
        <taxon>Thermomonosporaceae</taxon>
        <taxon>Actinoallomurus</taxon>
    </lineage>
</organism>
<protein>
    <recommendedName>
        <fullName evidence="2">DUF397 domain-containing protein</fullName>
    </recommendedName>
</protein>
<name>A0ABP8U1H5_9ACTN</name>
<dbReference type="Pfam" id="PF04149">
    <property type="entry name" value="DUF397"/>
    <property type="match status" value="1"/>
</dbReference>
<comment type="caution">
    <text evidence="3">The sequence shown here is derived from an EMBL/GenBank/DDBJ whole genome shotgun (WGS) entry which is preliminary data.</text>
</comment>
<evidence type="ECO:0000259" key="2">
    <source>
        <dbReference type="Pfam" id="PF04149"/>
    </source>
</evidence>
<sequence>MAGIIELAEVLFVDGEDVPVEHKHEDLMVVLRDADDPDGVALYYTPNEWEAFILGVKDGEFDDLAIEPDESDASDDESDGGQAAAFPWTGRPGYPAGGQSRT</sequence>
<accession>A0ABP8U1H5</accession>
<evidence type="ECO:0000313" key="3">
    <source>
        <dbReference type="EMBL" id="GAA4620351.1"/>
    </source>
</evidence>
<feature type="compositionally biased region" description="Acidic residues" evidence="1">
    <location>
        <begin position="66"/>
        <end position="79"/>
    </location>
</feature>
<evidence type="ECO:0000313" key="4">
    <source>
        <dbReference type="Proteomes" id="UP001501442"/>
    </source>
</evidence>
<reference evidence="4" key="1">
    <citation type="journal article" date="2019" name="Int. J. Syst. Evol. Microbiol.">
        <title>The Global Catalogue of Microorganisms (GCM) 10K type strain sequencing project: providing services to taxonomists for standard genome sequencing and annotation.</title>
        <authorList>
            <consortium name="The Broad Institute Genomics Platform"/>
            <consortium name="The Broad Institute Genome Sequencing Center for Infectious Disease"/>
            <person name="Wu L."/>
            <person name="Ma J."/>
        </authorList>
    </citation>
    <scope>NUCLEOTIDE SEQUENCE [LARGE SCALE GENOMIC DNA]</scope>
    <source>
        <strain evidence="4">JCM 17939</strain>
    </source>
</reference>
<gene>
    <name evidence="3" type="ORF">GCM10023196_003990</name>
</gene>